<evidence type="ECO:0000256" key="6">
    <source>
        <dbReference type="ARBA" id="ARBA00022723"/>
    </source>
</evidence>
<dbReference type="PANTHER" id="PTHR20941:SF1">
    <property type="entry name" value="FOLIC ACID SYNTHESIS PROTEIN FOL1"/>
    <property type="match status" value="1"/>
</dbReference>
<evidence type="ECO:0000256" key="3">
    <source>
        <dbReference type="ARBA" id="ARBA00004763"/>
    </source>
</evidence>
<dbReference type="InterPro" id="IPR045031">
    <property type="entry name" value="DHP_synth-like"/>
</dbReference>
<dbReference type="NCBIfam" id="TIGR01496">
    <property type="entry name" value="DHPS"/>
    <property type="match status" value="1"/>
</dbReference>
<dbReference type="InterPro" id="IPR011005">
    <property type="entry name" value="Dihydropteroate_synth-like_sf"/>
</dbReference>
<evidence type="ECO:0000256" key="4">
    <source>
        <dbReference type="ARBA" id="ARBA00012458"/>
    </source>
</evidence>
<protein>
    <recommendedName>
        <fullName evidence="4">dihydropteroate synthase</fullName>
        <ecNumber evidence="4">2.5.1.15</ecNumber>
    </recommendedName>
</protein>
<comment type="caution">
    <text evidence="10">The sequence shown here is derived from an EMBL/GenBank/DDBJ whole genome shotgun (WGS) entry which is preliminary data.</text>
</comment>
<keyword evidence="7" id="KW-0460">Magnesium</keyword>
<dbReference type="InterPro" id="IPR006390">
    <property type="entry name" value="DHP_synth_dom"/>
</dbReference>
<dbReference type="Gene3D" id="3.20.20.20">
    <property type="entry name" value="Dihydropteroate synthase-like"/>
    <property type="match status" value="1"/>
</dbReference>
<comment type="pathway">
    <text evidence="3">Cofactor biosynthesis; tetrahydrofolate biosynthesis; 7,8-dihydrofolate from 2-amino-4-hydroxy-6-hydroxymethyl-7,8-dihydropteridine diphosphate and 4-aminobenzoate: step 1/2.</text>
</comment>
<evidence type="ECO:0000313" key="11">
    <source>
        <dbReference type="Proteomes" id="UP001172778"/>
    </source>
</evidence>
<evidence type="ECO:0000256" key="5">
    <source>
        <dbReference type="ARBA" id="ARBA00022679"/>
    </source>
</evidence>
<organism evidence="10 11">
    <name type="scientific">Parachitinimonas caeni</name>
    <dbReference type="NCBI Taxonomy" id="3031301"/>
    <lineage>
        <taxon>Bacteria</taxon>
        <taxon>Pseudomonadati</taxon>
        <taxon>Pseudomonadota</taxon>
        <taxon>Betaproteobacteria</taxon>
        <taxon>Neisseriales</taxon>
        <taxon>Chitinibacteraceae</taxon>
        <taxon>Parachitinimonas</taxon>
    </lineage>
</organism>
<keyword evidence="8" id="KW-0289">Folate biosynthesis</keyword>
<dbReference type="GO" id="GO:0004156">
    <property type="term" value="F:dihydropteroate synthase activity"/>
    <property type="evidence" value="ECO:0007669"/>
    <property type="project" value="UniProtKB-EC"/>
</dbReference>
<proteinExistence type="predicted"/>
<evidence type="ECO:0000313" key="10">
    <source>
        <dbReference type="EMBL" id="MDK2124791.1"/>
    </source>
</evidence>
<dbReference type="PROSITE" id="PS50972">
    <property type="entry name" value="PTERIN_BINDING"/>
    <property type="match status" value="1"/>
</dbReference>
<reference evidence="10" key="1">
    <citation type="submission" date="2023-03" db="EMBL/GenBank/DDBJ databases">
        <title>Chitinimonas shenzhenensis gen. nov., sp. nov., a novel member of family Burkholderiaceae isolated from activated sludge collected in Shen Zhen, China.</title>
        <authorList>
            <person name="Wang X."/>
        </authorList>
    </citation>
    <scope>NUCLEOTIDE SEQUENCE</scope>
    <source>
        <strain evidence="10">DQS-5</strain>
    </source>
</reference>
<comment type="cofactor">
    <cofactor evidence="2">
        <name>Mg(2+)</name>
        <dbReference type="ChEBI" id="CHEBI:18420"/>
    </cofactor>
</comment>
<dbReference type="Proteomes" id="UP001172778">
    <property type="component" value="Unassembled WGS sequence"/>
</dbReference>
<dbReference type="CDD" id="cd00739">
    <property type="entry name" value="DHPS"/>
    <property type="match status" value="1"/>
</dbReference>
<evidence type="ECO:0000256" key="7">
    <source>
        <dbReference type="ARBA" id="ARBA00022842"/>
    </source>
</evidence>
<accession>A0ABT7DXI8</accession>
<evidence type="ECO:0000256" key="2">
    <source>
        <dbReference type="ARBA" id="ARBA00001946"/>
    </source>
</evidence>
<dbReference type="EMBL" id="JARRAF010000012">
    <property type="protein sequence ID" value="MDK2124791.1"/>
    <property type="molecule type" value="Genomic_DNA"/>
</dbReference>
<dbReference type="Pfam" id="PF00809">
    <property type="entry name" value="Pterin_bind"/>
    <property type="match status" value="1"/>
</dbReference>
<evidence type="ECO:0000256" key="8">
    <source>
        <dbReference type="ARBA" id="ARBA00022909"/>
    </source>
</evidence>
<dbReference type="RefSeq" id="WP_284101104.1">
    <property type="nucleotide sequence ID" value="NZ_JARRAF010000012.1"/>
</dbReference>
<gene>
    <name evidence="10" type="primary">folP</name>
    <name evidence="10" type="ORF">PZA18_12110</name>
</gene>
<evidence type="ECO:0000256" key="1">
    <source>
        <dbReference type="ARBA" id="ARBA00000012"/>
    </source>
</evidence>
<keyword evidence="5 10" id="KW-0808">Transferase</keyword>
<dbReference type="InterPro" id="IPR000489">
    <property type="entry name" value="Pterin-binding_dom"/>
</dbReference>
<feature type="domain" description="Pterin-binding" evidence="9">
    <location>
        <begin position="1"/>
        <end position="249"/>
    </location>
</feature>
<evidence type="ECO:0000259" key="9">
    <source>
        <dbReference type="PROSITE" id="PS50972"/>
    </source>
</evidence>
<name>A0ABT7DXI8_9NEIS</name>
<sequence>MGILNVTPDSFSDGAPKGAVTEFLRKAEAMVVQGADIIDIGGESTRPGASSVPLDTELARILPVLREIVSWNVPVSIDTYKAGVMSASLECGADMINDVSALEDVGALNVIAQSNCAVCLMHKKGQPDTMQQAPHYQDVMSEIRNYLDGRLAAARRAGVARERLVIDPGFGFGKTFEDNIELMRRLPEFKDLGSPVLVGMSRKAMLGKITGRPVSERMVASIAAALVAIRNGAGIVRVHDVAATKDALSVWAALT</sequence>
<keyword evidence="11" id="KW-1185">Reference proteome</keyword>
<dbReference type="PANTHER" id="PTHR20941">
    <property type="entry name" value="FOLATE SYNTHESIS PROTEINS"/>
    <property type="match status" value="1"/>
</dbReference>
<dbReference type="EC" id="2.5.1.15" evidence="4"/>
<keyword evidence="6" id="KW-0479">Metal-binding</keyword>
<comment type="catalytic activity">
    <reaction evidence="1">
        <text>(7,8-dihydropterin-6-yl)methyl diphosphate + 4-aminobenzoate = 7,8-dihydropteroate + diphosphate</text>
        <dbReference type="Rhea" id="RHEA:19949"/>
        <dbReference type="ChEBI" id="CHEBI:17836"/>
        <dbReference type="ChEBI" id="CHEBI:17839"/>
        <dbReference type="ChEBI" id="CHEBI:33019"/>
        <dbReference type="ChEBI" id="CHEBI:72950"/>
        <dbReference type="EC" id="2.5.1.15"/>
    </reaction>
</comment>
<dbReference type="SUPFAM" id="SSF51717">
    <property type="entry name" value="Dihydropteroate synthetase-like"/>
    <property type="match status" value="1"/>
</dbReference>
<dbReference type="PROSITE" id="PS00793">
    <property type="entry name" value="DHPS_2"/>
    <property type="match status" value="1"/>
</dbReference>